<dbReference type="RefSeq" id="XP_009824044.1">
    <property type="nucleotide sequence ID" value="XM_009825742.1"/>
</dbReference>
<dbReference type="EMBL" id="KI913116">
    <property type="protein sequence ID" value="ETV87245.1"/>
    <property type="molecule type" value="Genomic_DNA"/>
</dbReference>
<dbReference type="VEuPathDB" id="FungiDB:H257_02204"/>
<reference evidence="2" key="1">
    <citation type="submission" date="2013-12" db="EMBL/GenBank/DDBJ databases">
        <title>The Genome Sequence of Aphanomyces astaci APO3.</title>
        <authorList>
            <consortium name="The Broad Institute Genomics Platform"/>
            <person name="Russ C."/>
            <person name="Tyler B."/>
            <person name="van West P."/>
            <person name="Dieguez-Uribeondo J."/>
            <person name="Young S.K."/>
            <person name="Zeng Q."/>
            <person name="Gargeya S."/>
            <person name="Fitzgerald M."/>
            <person name="Abouelleil A."/>
            <person name="Alvarado L."/>
            <person name="Chapman S.B."/>
            <person name="Gainer-Dewar J."/>
            <person name="Goldberg J."/>
            <person name="Griggs A."/>
            <person name="Gujja S."/>
            <person name="Hansen M."/>
            <person name="Howarth C."/>
            <person name="Imamovic A."/>
            <person name="Ireland A."/>
            <person name="Larimer J."/>
            <person name="McCowan C."/>
            <person name="Murphy C."/>
            <person name="Pearson M."/>
            <person name="Poon T.W."/>
            <person name="Priest M."/>
            <person name="Roberts A."/>
            <person name="Saif S."/>
            <person name="Shea T."/>
            <person name="Sykes S."/>
            <person name="Wortman J."/>
            <person name="Nusbaum C."/>
            <person name="Birren B."/>
        </authorList>
    </citation>
    <scope>NUCLEOTIDE SEQUENCE [LARGE SCALE GENOMIC DNA]</scope>
    <source>
        <strain evidence="2">APO3</strain>
    </source>
</reference>
<evidence type="ECO:0000313" key="2">
    <source>
        <dbReference type="EMBL" id="ETV87245.1"/>
    </source>
</evidence>
<organism evidence="2">
    <name type="scientific">Aphanomyces astaci</name>
    <name type="common">Crayfish plague agent</name>
    <dbReference type="NCBI Taxonomy" id="112090"/>
    <lineage>
        <taxon>Eukaryota</taxon>
        <taxon>Sar</taxon>
        <taxon>Stramenopiles</taxon>
        <taxon>Oomycota</taxon>
        <taxon>Saprolegniomycetes</taxon>
        <taxon>Saprolegniales</taxon>
        <taxon>Verrucalvaceae</taxon>
        <taxon>Aphanomyces</taxon>
    </lineage>
</organism>
<feature type="signal peptide" evidence="1">
    <location>
        <begin position="1"/>
        <end position="21"/>
    </location>
</feature>
<gene>
    <name evidence="2" type="ORF">H257_02204</name>
</gene>
<proteinExistence type="predicted"/>
<feature type="chain" id="PRO_5004841745" evidence="1">
    <location>
        <begin position="22"/>
        <end position="91"/>
    </location>
</feature>
<sequence length="91" mass="9204">MQPTSVVTLFVLACAVAATLAFRPSTDAPSSDLEPLAVVAEGSHGAVKGTNGIFYWGCGSVASRSMNIVGLVGQRIGSVRGGARKLPGSPM</sequence>
<accession>W4H5G4</accession>
<dbReference type="GeneID" id="20804200"/>
<protein>
    <submittedName>
        <fullName evidence="2">Uncharacterized protein</fullName>
    </submittedName>
</protein>
<evidence type="ECO:0000256" key="1">
    <source>
        <dbReference type="SAM" id="SignalP"/>
    </source>
</evidence>
<dbReference type="AlphaFoldDB" id="W4H5G4"/>
<keyword evidence="1" id="KW-0732">Signal</keyword>
<name>W4H5G4_APHAT</name>